<sequence>MLCIYQIVTLFKIRITIIRKEKFLKGLPKYELYNELDGKDEISNYSSFCSYLRTQNNRYEGINELCYIFAKNLITLPEILKKEPDYKERCRYITFWVHDQIRKKYSIQVNSKNEGNNIIRKFYVVLNKIYEARKHNNCFYAYRSNSDMNIWKQWKDLYDFIKNYDAIKESLTSNPELCKIYPTYLSYIEGIYKNYKTECCSNNGTTCPFTTEFKDWCNNSEFLNSLTCNTTEDITRDFMNEATPVVSIQELGIRGPISATDLQPELDHGPHDEMSINKSDYSIKLTAGLSLLGVFSTVIFLYKFTTFGSWMRSKVLKQKINVNLDEDSQNLMEHELNNVDENLYNDAYNISYNAS</sequence>
<keyword evidence="1" id="KW-1133">Transmembrane helix</keyword>
<accession>A0A1C3KID1</accession>
<dbReference type="AlphaFoldDB" id="A0A1C3KID1"/>
<organism evidence="2 3">
    <name type="scientific">Plasmodium ovale</name>
    <name type="common">malaria parasite P. ovale</name>
    <dbReference type="NCBI Taxonomy" id="36330"/>
    <lineage>
        <taxon>Eukaryota</taxon>
        <taxon>Sar</taxon>
        <taxon>Alveolata</taxon>
        <taxon>Apicomplexa</taxon>
        <taxon>Aconoidasida</taxon>
        <taxon>Haemosporida</taxon>
        <taxon>Plasmodiidae</taxon>
        <taxon>Plasmodium</taxon>
        <taxon>Plasmodium (Plasmodium)</taxon>
    </lineage>
</organism>
<dbReference type="VEuPathDB" id="PlasmoDB:PocGH01_00176100"/>
<evidence type="ECO:0000256" key="1">
    <source>
        <dbReference type="SAM" id="Phobius"/>
    </source>
</evidence>
<gene>
    <name evidence="2" type="primary">PowCR01_000131500</name>
    <name evidence="2" type="ORF">POWCR01_000131500</name>
</gene>
<dbReference type="VEuPathDB" id="PlasmoDB:POWCR01_000131500"/>
<keyword evidence="1" id="KW-0812">Transmembrane</keyword>
<protein>
    <submittedName>
        <fullName evidence="2">PIR protein</fullName>
    </submittedName>
</protein>
<feature type="transmembrane region" description="Helical" evidence="1">
    <location>
        <begin position="285"/>
        <end position="304"/>
    </location>
</feature>
<evidence type="ECO:0000313" key="2">
    <source>
        <dbReference type="EMBL" id="SBT73590.1"/>
    </source>
</evidence>
<dbReference type="Pfam" id="PF05795">
    <property type="entry name" value="Plasmodium_Vir"/>
    <property type="match status" value="2"/>
</dbReference>
<reference evidence="2 3" key="1">
    <citation type="submission" date="2016-06" db="EMBL/GenBank/DDBJ databases">
        <authorList>
            <consortium name="Pathogen Informatics"/>
        </authorList>
    </citation>
    <scope>NUCLEOTIDE SEQUENCE [LARGE SCALE GENOMIC DNA]</scope>
</reference>
<proteinExistence type="predicted"/>
<name>A0A1C3KID1_PLAOA</name>
<dbReference type="Proteomes" id="UP000243200">
    <property type="component" value="Unassembled WGS sequence"/>
</dbReference>
<dbReference type="InterPro" id="IPR008780">
    <property type="entry name" value="Plasmodium_Vir"/>
</dbReference>
<dbReference type="EMBL" id="FLRJ01000429">
    <property type="protein sequence ID" value="SBT73590.1"/>
    <property type="molecule type" value="Genomic_DNA"/>
</dbReference>
<keyword evidence="1" id="KW-0472">Membrane</keyword>
<dbReference type="OrthoDB" id="381445at2759"/>
<evidence type="ECO:0000313" key="3">
    <source>
        <dbReference type="Proteomes" id="UP000243200"/>
    </source>
</evidence>